<dbReference type="InterPro" id="IPR036343">
    <property type="entry name" value="GluRdtase_N_sf"/>
</dbReference>
<reference evidence="3" key="1">
    <citation type="submission" date="2020-04" db="EMBL/GenBank/DDBJ databases">
        <authorList>
            <person name="Zhang T."/>
        </authorList>
    </citation>
    <scope>NUCLEOTIDE SEQUENCE</scope>
    <source>
        <strain evidence="3">HKST-UBA01</strain>
    </source>
</reference>
<name>A0A956M2J0_UNCEI</name>
<dbReference type="InterPro" id="IPR036291">
    <property type="entry name" value="NAD(P)-bd_dom_sf"/>
</dbReference>
<dbReference type="PANTHER" id="PTHR43013:SF1">
    <property type="entry name" value="GLUTAMYL-TRNA REDUCTASE"/>
    <property type="match status" value="1"/>
</dbReference>
<dbReference type="Gene3D" id="3.30.460.30">
    <property type="entry name" value="Glutamyl-tRNA reductase, N-terminal domain"/>
    <property type="match status" value="1"/>
</dbReference>
<dbReference type="GO" id="GO:0050661">
    <property type="term" value="F:NADP binding"/>
    <property type="evidence" value="ECO:0007669"/>
    <property type="project" value="InterPro"/>
</dbReference>
<accession>A0A956M2J0</accession>
<dbReference type="SUPFAM" id="SSF51735">
    <property type="entry name" value="NAD(P)-binding Rossmann-fold domains"/>
    <property type="match status" value="1"/>
</dbReference>
<feature type="non-terminal residue" evidence="3">
    <location>
        <position position="304"/>
    </location>
</feature>
<dbReference type="Gene3D" id="3.40.50.720">
    <property type="entry name" value="NAD(P)-binding Rossmann-like Domain"/>
    <property type="match status" value="1"/>
</dbReference>
<dbReference type="Proteomes" id="UP000697710">
    <property type="component" value="Unassembled WGS sequence"/>
</dbReference>
<evidence type="ECO:0000259" key="1">
    <source>
        <dbReference type="Pfam" id="PF01488"/>
    </source>
</evidence>
<evidence type="ECO:0000313" key="4">
    <source>
        <dbReference type="Proteomes" id="UP000697710"/>
    </source>
</evidence>
<dbReference type="InterPro" id="IPR006151">
    <property type="entry name" value="Shikm_DH/Glu-tRNA_Rdtase"/>
</dbReference>
<dbReference type="GO" id="GO:0019353">
    <property type="term" value="P:protoporphyrinogen IX biosynthetic process from glutamate"/>
    <property type="evidence" value="ECO:0007669"/>
    <property type="project" value="TreeGrafter"/>
</dbReference>
<organism evidence="3 4">
    <name type="scientific">Eiseniibacteriota bacterium</name>
    <dbReference type="NCBI Taxonomy" id="2212470"/>
    <lineage>
        <taxon>Bacteria</taxon>
        <taxon>Candidatus Eiseniibacteriota</taxon>
    </lineage>
</organism>
<evidence type="ECO:0008006" key="5">
    <source>
        <dbReference type="Google" id="ProtNLM"/>
    </source>
</evidence>
<feature type="domain" description="Glutamyl-tRNA reductase N-terminal" evidence="2">
    <location>
        <begin position="7"/>
        <end position="159"/>
    </location>
</feature>
<dbReference type="Pfam" id="PF05201">
    <property type="entry name" value="GlutR_N"/>
    <property type="match status" value="1"/>
</dbReference>
<evidence type="ECO:0000313" key="3">
    <source>
        <dbReference type="EMBL" id="MCA9730080.1"/>
    </source>
</evidence>
<dbReference type="Pfam" id="PF01488">
    <property type="entry name" value="Shikimate_DH"/>
    <property type="match status" value="1"/>
</dbReference>
<feature type="domain" description="Quinate/shikimate 5-dehydrogenase/glutamyl-tRNA reductase" evidence="1">
    <location>
        <begin position="186"/>
        <end position="301"/>
    </location>
</feature>
<proteinExistence type="predicted"/>
<dbReference type="GO" id="GO:0008883">
    <property type="term" value="F:glutamyl-tRNA reductase activity"/>
    <property type="evidence" value="ECO:0007669"/>
    <property type="project" value="InterPro"/>
</dbReference>
<protein>
    <recommendedName>
        <fullName evidence="5">Glutamyl-tRNA reductase</fullName>
    </recommendedName>
</protein>
<reference evidence="3" key="2">
    <citation type="journal article" date="2021" name="Microbiome">
        <title>Successional dynamics and alternative stable states in a saline activated sludge microbial community over 9 years.</title>
        <authorList>
            <person name="Wang Y."/>
            <person name="Ye J."/>
            <person name="Ju F."/>
            <person name="Liu L."/>
            <person name="Boyd J.A."/>
            <person name="Deng Y."/>
            <person name="Parks D.H."/>
            <person name="Jiang X."/>
            <person name="Yin X."/>
            <person name="Woodcroft B.J."/>
            <person name="Tyson G.W."/>
            <person name="Hugenholtz P."/>
            <person name="Polz M.F."/>
            <person name="Zhang T."/>
        </authorList>
    </citation>
    <scope>NUCLEOTIDE SEQUENCE</scope>
    <source>
        <strain evidence="3">HKST-UBA01</strain>
    </source>
</reference>
<gene>
    <name evidence="3" type="ORF">KC729_20520</name>
</gene>
<dbReference type="PANTHER" id="PTHR43013">
    <property type="entry name" value="GLUTAMYL-TRNA REDUCTASE"/>
    <property type="match status" value="1"/>
</dbReference>
<dbReference type="AlphaFoldDB" id="A0A956M2J0"/>
<comment type="caution">
    <text evidence="3">The sequence shown here is derived from an EMBL/GenBank/DDBJ whole genome shotgun (WGS) entry which is preliminary data.</text>
</comment>
<dbReference type="SUPFAM" id="SSF69742">
    <property type="entry name" value="Glutamyl tRNA-reductase catalytic, N-terminal domain"/>
    <property type="match status" value="1"/>
</dbReference>
<sequence>MEHLAVVGLSWRQGGAHAIGQFTIPADEQPARLEQMRRDLHASGMVYLATCNRVEWIIDAEHGVELTSLRQKIFKEMTGRVPEPGEAERTFRSWVGEGAVEHLFLVTTGLESAKIGETDVQNQVRGALDRAREMDLLSPKLDLVLEEALQVARKVRRSTNLGRGDVSLAHIAEERIRRHVVDHPGTVVLLGVAKMTRRCGEALADADMPMLVVNRTLARAEELASTIGARACTLDVFRDQPEPVSVILSSTGSKEPVLSVDVLRRLFSLCPSGRGPLVIDLAIPPDVAPEDAVSVGIERIGMDE</sequence>
<evidence type="ECO:0000259" key="2">
    <source>
        <dbReference type="Pfam" id="PF05201"/>
    </source>
</evidence>
<dbReference type="InterPro" id="IPR015895">
    <property type="entry name" value="4pyrrol_synth_GluRdtase_N"/>
</dbReference>
<dbReference type="EMBL" id="JAGQHR010000979">
    <property type="protein sequence ID" value="MCA9730080.1"/>
    <property type="molecule type" value="Genomic_DNA"/>
</dbReference>